<evidence type="ECO:0000256" key="10">
    <source>
        <dbReference type="ARBA" id="ARBA00031036"/>
    </source>
</evidence>
<dbReference type="InterPro" id="IPR011268">
    <property type="entry name" value="Purine_phosphorylase"/>
</dbReference>
<dbReference type="EMBL" id="CYRY02046683">
    <property type="protein sequence ID" value="VCX42445.1"/>
    <property type="molecule type" value="Genomic_DNA"/>
</dbReference>
<dbReference type="CDD" id="cd09009">
    <property type="entry name" value="PNP-EcPNPII_like"/>
    <property type="match status" value="1"/>
</dbReference>
<keyword evidence="5" id="KW-0808">Transferase</keyword>
<dbReference type="GO" id="GO:0004731">
    <property type="term" value="F:purine-nucleoside phosphorylase activity"/>
    <property type="evidence" value="ECO:0007669"/>
    <property type="project" value="UniProtKB-EC"/>
</dbReference>
<dbReference type="GO" id="GO:0005737">
    <property type="term" value="C:cytoplasm"/>
    <property type="evidence" value="ECO:0007669"/>
    <property type="project" value="TreeGrafter"/>
</dbReference>
<gene>
    <name evidence="12" type="ORF">BN2614_LOCUS1</name>
</gene>
<evidence type="ECO:0000256" key="7">
    <source>
        <dbReference type="ARBA" id="ARBA00023929"/>
    </source>
</evidence>
<evidence type="ECO:0000256" key="9">
    <source>
        <dbReference type="ARBA" id="ARBA00023970"/>
    </source>
</evidence>
<comment type="pathway">
    <text evidence="1">Purine metabolism; purine nucleoside salvage.</text>
</comment>
<dbReference type="Pfam" id="PF01048">
    <property type="entry name" value="PNP_UDP_1"/>
    <property type="match status" value="1"/>
</dbReference>
<dbReference type="InterPro" id="IPR000845">
    <property type="entry name" value="Nucleoside_phosphorylase_d"/>
</dbReference>
<dbReference type="Proteomes" id="UP000269945">
    <property type="component" value="Unassembled WGS sequence"/>
</dbReference>
<protein>
    <recommendedName>
        <fullName evidence="3">purine-nucleoside phosphorylase</fullName>
        <ecNumber evidence="3">2.4.2.1</ecNumber>
    </recommendedName>
    <alternativeName>
        <fullName evidence="10">Inosine-guanosine phosphorylase</fullName>
    </alternativeName>
</protein>
<evidence type="ECO:0000256" key="6">
    <source>
        <dbReference type="ARBA" id="ARBA00023918"/>
    </source>
</evidence>
<evidence type="ECO:0000256" key="3">
    <source>
        <dbReference type="ARBA" id="ARBA00011886"/>
    </source>
</evidence>
<comment type="catalytic activity">
    <reaction evidence="8">
        <text>2'-deoxyinosine + phosphate = 2-deoxy-alpha-D-ribose 1-phosphate + hypoxanthine</text>
        <dbReference type="Rhea" id="RHEA:27750"/>
        <dbReference type="ChEBI" id="CHEBI:17368"/>
        <dbReference type="ChEBI" id="CHEBI:28997"/>
        <dbReference type="ChEBI" id="CHEBI:43474"/>
        <dbReference type="ChEBI" id="CHEBI:57259"/>
        <dbReference type="EC" id="2.4.2.1"/>
    </reaction>
</comment>
<comment type="catalytic activity">
    <reaction evidence="9">
        <text>guanosine + phosphate = alpha-D-ribose 1-phosphate + guanine</text>
        <dbReference type="Rhea" id="RHEA:13233"/>
        <dbReference type="ChEBI" id="CHEBI:16235"/>
        <dbReference type="ChEBI" id="CHEBI:16750"/>
        <dbReference type="ChEBI" id="CHEBI:43474"/>
        <dbReference type="ChEBI" id="CHEBI:57720"/>
        <dbReference type="EC" id="2.4.2.1"/>
    </reaction>
</comment>
<evidence type="ECO:0000256" key="5">
    <source>
        <dbReference type="ARBA" id="ARBA00022679"/>
    </source>
</evidence>
<comment type="caution">
    <text evidence="12">The sequence shown here is derived from an EMBL/GenBank/DDBJ whole genome shotgun (WGS) entry which is preliminary data.</text>
</comment>
<accession>A0A9X9MD12</accession>
<name>A0A9X9MD12_GULGU</name>
<sequence length="186" mass="19595">MRTLANGFCAPPSRPQAAVLCGSGLGNLADKLTEAQSFVYSEIPNFPQSTVPSAAGRLVFGLPNGRACVMVQDRFPTHEGYSILKVTFSVRLFFLMGVDTLVVTIAGGGLDPEFEVGDTMLIHGQVNLLGFSGLNPLRGPKAERFGVRVPAMSDAYEAEGTQCLATDGGAEGAKGRHLCDGGRPHL</sequence>
<comment type="similarity">
    <text evidence="2">Belongs to the PNP/MTAP phosphorylase family.</text>
</comment>
<dbReference type="AlphaFoldDB" id="A0A9X9MD12"/>
<evidence type="ECO:0000256" key="4">
    <source>
        <dbReference type="ARBA" id="ARBA00022676"/>
    </source>
</evidence>
<dbReference type="InterPro" id="IPR035994">
    <property type="entry name" value="Nucleoside_phosphorylase_sf"/>
</dbReference>
<dbReference type="Gene3D" id="3.40.50.1580">
    <property type="entry name" value="Nucleoside phosphorylase domain"/>
    <property type="match status" value="1"/>
</dbReference>
<evidence type="ECO:0000313" key="13">
    <source>
        <dbReference type="Proteomes" id="UP000269945"/>
    </source>
</evidence>
<evidence type="ECO:0000256" key="1">
    <source>
        <dbReference type="ARBA" id="ARBA00005058"/>
    </source>
</evidence>
<dbReference type="PANTHER" id="PTHR11904:SF12">
    <property type="entry name" value="PURINE NUCLEOSIDE PHOSPHORYLASE"/>
    <property type="match status" value="1"/>
</dbReference>
<dbReference type="PANTHER" id="PTHR11904">
    <property type="entry name" value="METHYLTHIOADENOSINE/PURINE NUCLEOSIDE PHOSPHORYLASE"/>
    <property type="match status" value="1"/>
</dbReference>
<evidence type="ECO:0000256" key="8">
    <source>
        <dbReference type="ARBA" id="ARBA00023950"/>
    </source>
</evidence>
<reference evidence="12 13" key="1">
    <citation type="submission" date="2018-10" db="EMBL/GenBank/DDBJ databases">
        <authorList>
            <person name="Ekblom R."/>
            <person name="Jareborg N."/>
        </authorList>
    </citation>
    <scope>NUCLEOTIDE SEQUENCE [LARGE SCALE GENOMIC DNA]</scope>
    <source>
        <tissue evidence="12">Muscle</tissue>
    </source>
</reference>
<evidence type="ECO:0000259" key="11">
    <source>
        <dbReference type="Pfam" id="PF01048"/>
    </source>
</evidence>
<evidence type="ECO:0000256" key="2">
    <source>
        <dbReference type="ARBA" id="ARBA00006751"/>
    </source>
</evidence>
<keyword evidence="13" id="KW-1185">Reference proteome</keyword>
<keyword evidence="4" id="KW-0328">Glycosyltransferase</keyword>
<dbReference type="SUPFAM" id="SSF53167">
    <property type="entry name" value="Purine and uridine phosphorylases"/>
    <property type="match status" value="1"/>
</dbReference>
<comment type="catalytic activity">
    <reaction evidence="6">
        <text>inosine + phosphate = alpha-D-ribose 1-phosphate + hypoxanthine</text>
        <dbReference type="Rhea" id="RHEA:27646"/>
        <dbReference type="ChEBI" id="CHEBI:17368"/>
        <dbReference type="ChEBI" id="CHEBI:17596"/>
        <dbReference type="ChEBI" id="CHEBI:43474"/>
        <dbReference type="ChEBI" id="CHEBI:57720"/>
        <dbReference type="EC" id="2.4.2.1"/>
    </reaction>
</comment>
<organism evidence="12 13">
    <name type="scientific">Gulo gulo</name>
    <name type="common">Wolverine</name>
    <name type="synonym">Gluton</name>
    <dbReference type="NCBI Taxonomy" id="48420"/>
    <lineage>
        <taxon>Eukaryota</taxon>
        <taxon>Metazoa</taxon>
        <taxon>Chordata</taxon>
        <taxon>Craniata</taxon>
        <taxon>Vertebrata</taxon>
        <taxon>Euteleostomi</taxon>
        <taxon>Mammalia</taxon>
        <taxon>Eutheria</taxon>
        <taxon>Laurasiatheria</taxon>
        <taxon>Carnivora</taxon>
        <taxon>Caniformia</taxon>
        <taxon>Musteloidea</taxon>
        <taxon>Mustelidae</taxon>
        <taxon>Guloninae</taxon>
        <taxon>Gulo</taxon>
    </lineage>
</organism>
<feature type="domain" description="Nucleoside phosphorylase" evidence="11">
    <location>
        <begin position="17"/>
        <end position="171"/>
    </location>
</feature>
<evidence type="ECO:0000313" key="12">
    <source>
        <dbReference type="EMBL" id="VCX42445.1"/>
    </source>
</evidence>
<dbReference type="EC" id="2.4.2.1" evidence="3"/>
<dbReference type="GO" id="GO:0009116">
    <property type="term" value="P:nucleoside metabolic process"/>
    <property type="evidence" value="ECO:0007669"/>
    <property type="project" value="InterPro"/>
</dbReference>
<comment type="catalytic activity">
    <reaction evidence="7">
        <text>2'-deoxyguanosine + phosphate = 2-deoxy-alpha-D-ribose 1-phosphate + guanine</text>
        <dbReference type="Rhea" id="RHEA:27738"/>
        <dbReference type="ChEBI" id="CHEBI:16235"/>
        <dbReference type="ChEBI" id="CHEBI:17172"/>
        <dbReference type="ChEBI" id="CHEBI:43474"/>
        <dbReference type="ChEBI" id="CHEBI:57259"/>
        <dbReference type="EC" id="2.4.2.1"/>
    </reaction>
</comment>
<proteinExistence type="inferred from homology"/>